<sequence>MIKIVGLNKNQLKGFTKTEAFRNFEFAPISELREISHIHNPRAKSEDNLLFLAYENDCLAGYLGMLPDDVTDRNGRKVHFGWLSTLFVSEKFRGKQIAQKLLYAAEESYNKNLMITEFTPSAERLYRKIGMFEDLSPKKAVRYYYKSNLAELLPSKNNIFLKNKTWLKRFDNFINIFIPYLGKGKNHIYKISRSIDDHLSKFISDQTKNPIARSSEDFQWMLNFPWLSQEKEEPNYLFSSYSKDYEMFWVTVYENQHVVSAMFCSVRNGHLKMLYYFGNSKIISEILPKIIRKYKVKMMTLYDDHLNHSINDLPKAIYKRPLEREYLIHKGFKEKLGQDFDFSFTDGDGDFSFT</sequence>
<keyword evidence="2" id="KW-0808">Transferase</keyword>
<dbReference type="Pfam" id="PF00583">
    <property type="entry name" value="Acetyltransf_1"/>
    <property type="match status" value="1"/>
</dbReference>
<feature type="domain" description="N-acetyltransferase" evidence="1">
    <location>
        <begin position="2"/>
        <end position="150"/>
    </location>
</feature>
<dbReference type="PROSITE" id="PS51186">
    <property type="entry name" value="GNAT"/>
    <property type="match status" value="1"/>
</dbReference>
<keyword evidence="3" id="KW-1185">Reference proteome</keyword>
<dbReference type="InterPro" id="IPR016181">
    <property type="entry name" value="Acyl_CoA_acyltransferase"/>
</dbReference>
<dbReference type="AlphaFoldDB" id="A0A1G7R8V8"/>
<dbReference type="OrthoDB" id="1118862at2"/>
<dbReference type="CDD" id="cd04301">
    <property type="entry name" value="NAT_SF"/>
    <property type="match status" value="1"/>
</dbReference>
<evidence type="ECO:0000313" key="2">
    <source>
        <dbReference type="EMBL" id="SDG06420.1"/>
    </source>
</evidence>
<dbReference type="RefSeq" id="WP_089873845.1">
    <property type="nucleotide sequence ID" value="NZ_FNBH01000003.1"/>
</dbReference>
<gene>
    <name evidence="2" type="ORF">SAMN05421825_2576</name>
</gene>
<dbReference type="SUPFAM" id="SSF55729">
    <property type="entry name" value="Acyl-CoA N-acyltransferases (Nat)"/>
    <property type="match status" value="1"/>
</dbReference>
<dbReference type="EMBL" id="FNBH01000003">
    <property type="protein sequence ID" value="SDG06420.1"/>
    <property type="molecule type" value="Genomic_DNA"/>
</dbReference>
<dbReference type="InterPro" id="IPR000182">
    <property type="entry name" value="GNAT_dom"/>
</dbReference>
<name>A0A1G7R8V8_9FLAO</name>
<protein>
    <submittedName>
        <fullName evidence="2">Acetyltransferase (GNAT) domain-containing protein</fullName>
    </submittedName>
</protein>
<accession>A0A1G7R8V8</accession>
<evidence type="ECO:0000259" key="1">
    <source>
        <dbReference type="PROSITE" id="PS51186"/>
    </source>
</evidence>
<dbReference type="STRING" id="454006.SAMN05421825_2576"/>
<organism evidence="2 3">
    <name type="scientific">Epilithonimonas hungarica</name>
    <dbReference type="NCBI Taxonomy" id="454006"/>
    <lineage>
        <taxon>Bacteria</taxon>
        <taxon>Pseudomonadati</taxon>
        <taxon>Bacteroidota</taxon>
        <taxon>Flavobacteriia</taxon>
        <taxon>Flavobacteriales</taxon>
        <taxon>Weeksellaceae</taxon>
        <taxon>Chryseobacterium group</taxon>
        <taxon>Epilithonimonas</taxon>
    </lineage>
</organism>
<dbReference type="GO" id="GO:0016747">
    <property type="term" value="F:acyltransferase activity, transferring groups other than amino-acyl groups"/>
    <property type="evidence" value="ECO:0007669"/>
    <property type="project" value="InterPro"/>
</dbReference>
<dbReference type="Proteomes" id="UP000199203">
    <property type="component" value="Unassembled WGS sequence"/>
</dbReference>
<reference evidence="3" key="1">
    <citation type="submission" date="2016-10" db="EMBL/GenBank/DDBJ databases">
        <authorList>
            <person name="Varghese N."/>
            <person name="Submissions S."/>
        </authorList>
    </citation>
    <scope>NUCLEOTIDE SEQUENCE [LARGE SCALE GENOMIC DNA]</scope>
    <source>
        <strain evidence="3">DSM 19684</strain>
    </source>
</reference>
<dbReference type="Gene3D" id="3.40.630.30">
    <property type="match status" value="1"/>
</dbReference>
<evidence type="ECO:0000313" key="3">
    <source>
        <dbReference type="Proteomes" id="UP000199203"/>
    </source>
</evidence>
<proteinExistence type="predicted"/>